<evidence type="ECO:0000313" key="3">
    <source>
        <dbReference type="Proteomes" id="UP000297700"/>
    </source>
</evidence>
<dbReference type="RefSeq" id="WP_135164909.1">
    <property type="nucleotide sequence ID" value="NZ_SPQS01000010.1"/>
</dbReference>
<proteinExistence type="predicted"/>
<dbReference type="Proteomes" id="UP000297700">
    <property type="component" value="Unassembled WGS sequence"/>
</dbReference>
<protein>
    <submittedName>
        <fullName evidence="2">Uncharacterized protein</fullName>
    </submittedName>
</protein>
<reference evidence="2 3" key="1">
    <citation type="submission" date="2019-03" db="EMBL/GenBank/DDBJ databases">
        <title>Bradyrhizobium strains diversity.</title>
        <authorList>
            <person name="Urquiaga M.C.O."/>
            <person name="Hungria M."/>
            <person name="Delamuta J.R.M."/>
            <person name="Klepa M.S."/>
        </authorList>
    </citation>
    <scope>NUCLEOTIDE SEQUENCE [LARGE SCALE GENOMIC DNA]</scope>
    <source>
        <strain evidence="2 3">CNPSo 3426</strain>
    </source>
</reference>
<accession>A0A4Y9P187</accession>
<feature type="region of interest" description="Disordered" evidence="1">
    <location>
        <begin position="42"/>
        <end position="61"/>
    </location>
</feature>
<organism evidence="2 3">
    <name type="scientific">Bradyrhizobium frederickii</name>
    <dbReference type="NCBI Taxonomy" id="2560054"/>
    <lineage>
        <taxon>Bacteria</taxon>
        <taxon>Pseudomonadati</taxon>
        <taxon>Pseudomonadota</taxon>
        <taxon>Alphaproteobacteria</taxon>
        <taxon>Hyphomicrobiales</taxon>
        <taxon>Nitrobacteraceae</taxon>
        <taxon>Bradyrhizobium</taxon>
    </lineage>
</organism>
<evidence type="ECO:0000313" key="2">
    <source>
        <dbReference type="EMBL" id="TFV74110.1"/>
    </source>
</evidence>
<gene>
    <name evidence="2" type="ORF">E4K64_19145</name>
</gene>
<evidence type="ECO:0000256" key="1">
    <source>
        <dbReference type="SAM" id="MobiDB-lite"/>
    </source>
</evidence>
<name>A0A4Y9P187_9BRAD</name>
<sequence length="61" mass="6567">MADVRQTKTEAAKINDRLRTAPLGREPAAVVTTQPLRTVTTVYRSGSQSQHGNQSKEGSNG</sequence>
<dbReference type="AlphaFoldDB" id="A0A4Y9P187"/>
<dbReference type="EMBL" id="SPQS01000010">
    <property type="protein sequence ID" value="TFV74110.1"/>
    <property type="molecule type" value="Genomic_DNA"/>
</dbReference>
<comment type="caution">
    <text evidence="2">The sequence shown here is derived from an EMBL/GenBank/DDBJ whole genome shotgun (WGS) entry which is preliminary data.</text>
</comment>